<comment type="caution">
    <text evidence="2">The sequence shown here is derived from an EMBL/GenBank/DDBJ whole genome shotgun (WGS) entry which is preliminary data.</text>
</comment>
<dbReference type="PANTHER" id="PTHR38698:SF1">
    <property type="entry name" value="FUNGAL PROTEIN"/>
    <property type="match status" value="1"/>
</dbReference>
<feature type="region of interest" description="Disordered" evidence="1">
    <location>
        <begin position="208"/>
        <end position="267"/>
    </location>
</feature>
<organism evidence="2 3">
    <name type="scientific">Rhodocollybia butyracea</name>
    <dbReference type="NCBI Taxonomy" id="206335"/>
    <lineage>
        <taxon>Eukaryota</taxon>
        <taxon>Fungi</taxon>
        <taxon>Dikarya</taxon>
        <taxon>Basidiomycota</taxon>
        <taxon>Agaricomycotina</taxon>
        <taxon>Agaricomycetes</taxon>
        <taxon>Agaricomycetidae</taxon>
        <taxon>Agaricales</taxon>
        <taxon>Marasmiineae</taxon>
        <taxon>Omphalotaceae</taxon>
        <taxon>Rhodocollybia</taxon>
    </lineage>
</organism>
<accession>A0A9P5Q7J5</accession>
<gene>
    <name evidence="2" type="ORF">BDP27DRAFT_1209447</name>
</gene>
<dbReference type="Pfam" id="PF17104">
    <property type="entry name" value="YBL010C_LAA2"/>
    <property type="match status" value="1"/>
</dbReference>
<dbReference type="AlphaFoldDB" id="A0A9P5Q7J5"/>
<dbReference type="Proteomes" id="UP000772434">
    <property type="component" value="Unassembled WGS sequence"/>
</dbReference>
<dbReference type="PANTHER" id="PTHR38698">
    <property type="entry name" value="EXPRESSED PROTEIN"/>
    <property type="match status" value="1"/>
</dbReference>
<evidence type="ECO:0000313" key="3">
    <source>
        <dbReference type="Proteomes" id="UP000772434"/>
    </source>
</evidence>
<sequence length="356" mass="38717">MDDDLTFGASVWGADEPPSLSIVSSTTPKPSLDDDAIPSSGSADFDDFDDFGPSETAAAGQDIAGEDDDFGDFGDFGDAAASPTDFSEVPVAGPSTLRIDTDWEPLSLDPLPDRRKLEQDINDILEPVWDDEQLLEQVFTKDGIRDVEGVNQILVTHESRELYQILFRAPPATKPPNWTRSRIRRQHLISLGIPVNLDEMLPPHANGKALPPLHITTRPMSAPPGPRNALASAVTPVSANHSRAGSRAGSPHPSSSRPTQNQFGPKPALDEAKISSLLDLDLENLKLQPLGTLERRLEEFRSQTANTNTLLTHLLQTRDALQQDSETYNGLIAELVGEAQRIKSGKRVPTKRGSVM</sequence>
<dbReference type="InterPro" id="IPR031355">
    <property type="entry name" value="YBL010C/LAA2-like"/>
</dbReference>
<keyword evidence="3" id="KW-1185">Reference proteome</keyword>
<dbReference type="EMBL" id="JADNRY010000005">
    <property type="protein sequence ID" value="KAF9076943.1"/>
    <property type="molecule type" value="Genomic_DNA"/>
</dbReference>
<feature type="compositionally biased region" description="Polar residues" evidence="1">
    <location>
        <begin position="252"/>
        <end position="263"/>
    </location>
</feature>
<reference evidence="2" key="1">
    <citation type="submission" date="2020-11" db="EMBL/GenBank/DDBJ databases">
        <authorList>
            <consortium name="DOE Joint Genome Institute"/>
            <person name="Ahrendt S."/>
            <person name="Riley R."/>
            <person name="Andreopoulos W."/>
            <person name="Labutti K."/>
            <person name="Pangilinan J."/>
            <person name="Ruiz-Duenas F.J."/>
            <person name="Barrasa J.M."/>
            <person name="Sanchez-Garcia M."/>
            <person name="Camarero S."/>
            <person name="Miyauchi S."/>
            <person name="Serrano A."/>
            <person name="Linde D."/>
            <person name="Babiker R."/>
            <person name="Drula E."/>
            <person name="Ayuso-Fernandez I."/>
            <person name="Pacheco R."/>
            <person name="Padilla G."/>
            <person name="Ferreira P."/>
            <person name="Barriuso J."/>
            <person name="Kellner H."/>
            <person name="Castanera R."/>
            <person name="Alfaro M."/>
            <person name="Ramirez L."/>
            <person name="Pisabarro A.G."/>
            <person name="Kuo A."/>
            <person name="Tritt A."/>
            <person name="Lipzen A."/>
            <person name="He G."/>
            <person name="Yan M."/>
            <person name="Ng V."/>
            <person name="Cullen D."/>
            <person name="Martin F."/>
            <person name="Rosso M.-N."/>
            <person name="Henrissat B."/>
            <person name="Hibbett D."/>
            <person name="Martinez A.T."/>
            <person name="Grigoriev I.V."/>
        </authorList>
    </citation>
    <scope>NUCLEOTIDE SEQUENCE</scope>
    <source>
        <strain evidence="2">AH 40177</strain>
    </source>
</reference>
<proteinExistence type="predicted"/>
<evidence type="ECO:0000313" key="2">
    <source>
        <dbReference type="EMBL" id="KAF9076943.1"/>
    </source>
</evidence>
<dbReference type="OrthoDB" id="5378975at2759"/>
<feature type="region of interest" description="Disordered" evidence="1">
    <location>
        <begin position="1"/>
        <end position="93"/>
    </location>
</feature>
<protein>
    <submittedName>
        <fullName evidence="2">Uncharacterized protein</fullName>
    </submittedName>
</protein>
<evidence type="ECO:0000256" key="1">
    <source>
        <dbReference type="SAM" id="MobiDB-lite"/>
    </source>
</evidence>
<name>A0A9P5Q7J5_9AGAR</name>